<evidence type="ECO:0000256" key="3">
    <source>
        <dbReference type="ARBA" id="ARBA00022844"/>
    </source>
</evidence>
<keyword evidence="2" id="KW-0167">Capsid protein</keyword>
<evidence type="ECO:0000256" key="1">
    <source>
        <dbReference type="ARBA" id="ARBA00004328"/>
    </source>
</evidence>
<name>A0A514DAS1_9VIRU</name>
<proteinExistence type="predicted"/>
<comment type="subcellular location">
    <subcellularLocation>
        <location evidence="1">Virion</location>
    </subcellularLocation>
</comment>
<dbReference type="InterPro" id="IPR015954">
    <property type="entry name" value="Phage_RNA-type_capsid"/>
</dbReference>
<protein>
    <submittedName>
        <fullName evidence="4">Uncharacterized protein</fullName>
    </submittedName>
</protein>
<gene>
    <name evidence="4" type="ORF">H1Bulk30157_000003</name>
</gene>
<dbReference type="Gene3D" id="3.30.380.10">
    <property type="entry name" value="MS2 Viral Coat Protein"/>
    <property type="match status" value="1"/>
</dbReference>
<organism evidence="4">
    <name type="scientific">Leviviridae sp</name>
    <dbReference type="NCBI Taxonomy" id="2027243"/>
    <lineage>
        <taxon>Viruses</taxon>
        <taxon>Riboviria</taxon>
        <taxon>Orthornavirae</taxon>
        <taxon>Lenarviricota</taxon>
        <taxon>Leviviricetes</taxon>
        <taxon>Norzivirales</taxon>
        <taxon>Fiersviridae</taxon>
    </lineage>
</organism>
<dbReference type="EMBL" id="MN035732">
    <property type="protein sequence ID" value="QDH90707.1"/>
    <property type="molecule type" value="Genomic_RNA"/>
</dbReference>
<evidence type="ECO:0000313" key="4">
    <source>
        <dbReference type="EMBL" id="QDH90707.1"/>
    </source>
</evidence>
<sequence>MAAQANVLVKDDANPVVEQTLIPITDTPIPFWRGTIAGVPLEGQPRLYLSSEKVKSGAYKQTLKLEVPVMETLGASGTSAGYVAPPKVAYVNTVIFTMFADARSTIADRANAIKMAIGIAQGASSTTATGVLNQATAADGFKSSTLPGPQFFTSLVIPN</sequence>
<evidence type="ECO:0000256" key="2">
    <source>
        <dbReference type="ARBA" id="ARBA00022561"/>
    </source>
</evidence>
<dbReference type="GO" id="GO:0019028">
    <property type="term" value="C:viral capsid"/>
    <property type="evidence" value="ECO:0007669"/>
    <property type="project" value="UniProtKB-KW"/>
</dbReference>
<reference evidence="4" key="1">
    <citation type="submission" date="2019-05" db="EMBL/GenBank/DDBJ databases">
        <title>Metatranscriptomic reconstruction reveals RNA viruses with the potential to shape carbon cycling in soil.</title>
        <authorList>
            <person name="Starr E.P."/>
            <person name="Nuccio E."/>
            <person name="Pett-Ridge J."/>
            <person name="Banfield J.F."/>
            <person name="Firestone M.K."/>
        </authorList>
    </citation>
    <scope>NUCLEOTIDE SEQUENCE</scope>
    <source>
        <strain evidence="4">H1_Bulk_30_scaffold_157</strain>
    </source>
</reference>
<keyword evidence="3" id="KW-0946">Virion</keyword>
<accession>A0A514DAS1</accession>